<protein>
    <recommendedName>
        <fullName evidence="1">Chitinase A N-terminal domain-containing protein</fullName>
    </recommendedName>
</protein>
<name>A0ABX1YAQ0_9BACL</name>
<keyword evidence="3" id="KW-1185">Reference proteome</keyword>
<dbReference type="InterPro" id="IPR013783">
    <property type="entry name" value="Ig-like_fold"/>
</dbReference>
<dbReference type="InterPro" id="IPR014756">
    <property type="entry name" value="Ig_E-set"/>
</dbReference>
<organism evidence="2 3">
    <name type="scientific">Paenibacillus phytorum</name>
    <dbReference type="NCBI Taxonomy" id="2654977"/>
    <lineage>
        <taxon>Bacteria</taxon>
        <taxon>Bacillati</taxon>
        <taxon>Bacillota</taxon>
        <taxon>Bacilli</taxon>
        <taxon>Bacillales</taxon>
        <taxon>Paenibacillaceae</taxon>
        <taxon>Paenibacillus</taxon>
    </lineage>
</organism>
<dbReference type="SUPFAM" id="SSF81296">
    <property type="entry name" value="E set domains"/>
    <property type="match status" value="1"/>
</dbReference>
<dbReference type="Proteomes" id="UP000616779">
    <property type="component" value="Unassembled WGS sequence"/>
</dbReference>
<comment type="caution">
    <text evidence="2">The sequence shown here is derived from an EMBL/GenBank/DDBJ whole genome shotgun (WGS) entry which is preliminary data.</text>
</comment>
<accession>A0ABX1YAQ0</accession>
<dbReference type="Gene3D" id="2.60.40.10">
    <property type="entry name" value="Immunoglobulins"/>
    <property type="match status" value="1"/>
</dbReference>
<dbReference type="InterPro" id="IPR013540">
    <property type="entry name" value="ChitinaseA_N"/>
</dbReference>
<reference evidence="2 3" key="1">
    <citation type="submission" date="2019-10" db="EMBL/GenBank/DDBJ databases">
        <title>Description of Paenibacillus terrestris sp. nov.</title>
        <authorList>
            <person name="Carlier A."/>
            <person name="Qi S."/>
        </authorList>
    </citation>
    <scope>NUCLEOTIDE SEQUENCE [LARGE SCALE GENOMIC DNA]</scope>
    <source>
        <strain evidence="2 3">LMG 31458</strain>
    </source>
</reference>
<proteinExistence type="predicted"/>
<dbReference type="Pfam" id="PF08329">
    <property type="entry name" value="ChitinaseA_N"/>
    <property type="match status" value="1"/>
</dbReference>
<evidence type="ECO:0000259" key="1">
    <source>
        <dbReference type="Pfam" id="PF08329"/>
    </source>
</evidence>
<evidence type="ECO:0000313" key="3">
    <source>
        <dbReference type="Proteomes" id="UP000616779"/>
    </source>
</evidence>
<evidence type="ECO:0000313" key="2">
    <source>
        <dbReference type="EMBL" id="NOU76909.1"/>
    </source>
</evidence>
<gene>
    <name evidence="2" type="ORF">GC098_37060</name>
</gene>
<dbReference type="EMBL" id="WHOA01000248">
    <property type="protein sequence ID" value="NOU76909.1"/>
    <property type="molecule type" value="Genomic_DNA"/>
</dbReference>
<feature type="domain" description="Chitinase A N-terminal" evidence="1">
    <location>
        <begin position="2"/>
        <end position="71"/>
    </location>
</feature>
<sequence>MDLWWGTNGTQYRLFENGVLIDTQALTDQSPNAQSAMKAIADRSIGTYEYRAELVNASGVTLSDTIRVTVSK</sequence>